<evidence type="ECO:0000256" key="1">
    <source>
        <dbReference type="ARBA" id="ARBA00008239"/>
    </source>
</evidence>
<proteinExistence type="inferred from homology"/>
<reference evidence="8" key="1">
    <citation type="submission" date="2019-02" db="EMBL/GenBank/DDBJ databases">
        <authorList>
            <person name="Gruber-Vodicka R. H."/>
            <person name="Seah K. B. B."/>
        </authorList>
    </citation>
    <scope>NUCLEOTIDE SEQUENCE</scope>
    <source>
        <strain evidence="9">BECK_SA2B12</strain>
        <strain evidence="7">BECK_SA2B15</strain>
        <strain evidence="8">BECK_SA2B20</strain>
    </source>
</reference>
<feature type="binding site" evidence="5">
    <location>
        <position position="79"/>
    </location>
    <ligand>
        <name>ATP</name>
        <dbReference type="ChEBI" id="CHEBI:30616"/>
    </ligand>
</feature>
<dbReference type="SMART" id="SM00387">
    <property type="entry name" value="HATPase_c"/>
    <property type="match status" value="1"/>
</dbReference>
<feature type="binding site" evidence="5">
    <location>
        <position position="85"/>
    </location>
    <ligand>
        <name>ATP</name>
        <dbReference type="ChEBI" id="CHEBI:30616"/>
    </ligand>
</feature>
<dbReference type="InterPro" id="IPR001404">
    <property type="entry name" value="Hsp90_fam"/>
</dbReference>
<feature type="binding site" evidence="5">
    <location>
        <begin position="100"/>
        <end position="105"/>
    </location>
    <ligand>
        <name>ATP</name>
        <dbReference type="ChEBI" id="CHEBI:30616"/>
    </ligand>
</feature>
<dbReference type="Gene3D" id="1.20.120.790">
    <property type="entry name" value="Heat shock protein 90, C-terminal domain"/>
    <property type="match status" value="1"/>
</dbReference>
<evidence type="ECO:0000313" key="9">
    <source>
        <dbReference type="EMBL" id="VFK04041.1"/>
    </source>
</evidence>
<dbReference type="EMBL" id="CAADFG010000157">
    <property type="protein sequence ID" value="VFJ99221.1"/>
    <property type="molecule type" value="Genomic_DNA"/>
</dbReference>
<comment type="similarity">
    <text evidence="1">Belongs to the heat shock protein 90 family.</text>
</comment>
<feature type="domain" description="Histidine kinase/HSP90-like ATPase" evidence="6">
    <location>
        <begin position="19"/>
        <end position="164"/>
    </location>
</feature>
<gene>
    <name evidence="7" type="ORF">BECKH772A_GA0070896_101572</name>
    <name evidence="8" type="ORF">BECKH772B_GA0070898_101572</name>
    <name evidence="9" type="ORF">BECKH772C_GA0070978_101582</name>
</gene>
<dbReference type="GO" id="GO:0016887">
    <property type="term" value="F:ATP hydrolysis activity"/>
    <property type="evidence" value="ECO:0007669"/>
    <property type="project" value="InterPro"/>
</dbReference>
<dbReference type="EMBL" id="CAADFI010000157">
    <property type="protein sequence ID" value="VFJ99344.1"/>
    <property type="molecule type" value="Genomic_DNA"/>
</dbReference>
<evidence type="ECO:0000313" key="8">
    <source>
        <dbReference type="EMBL" id="VFJ99344.1"/>
    </source>
</evidence>
<protein>
    <submittedName>
        <fullName evidence="8">Molecular chaperone, HSP90 family</fullName>
    </submittedName>
</protein>
<dbReference type="InterPro" id="IPR003594">
    <property type="entry name" value="HATPase_dom"/>
</dbReference>
<keyword evidence="3 5" id="KW-0067">ATP-binding</keyword>
<evidence type="ECO:0000313" key="7">
    <source>
        <dbReference type="EMBL" id="VFJ99221.1"/>
    </source>
</evidence>
<dbReference type="Pfam" id="PF13589">
    <property type="entry name" value="HATPase_c_3"/>
    <property type="match status" value="1"/>
</dbReference>
<keyword evidence="2 5" id="KW-0547">Nucleotide-binding</keyword>
<sequence length="598" mass="66665">MGLQIDIIGFKSFLRSLFGRESSFVRELVQNAMEAIHAAQQAGGIKTKGRIDISVDLAARRIAVSDNGCGMTDTELTRNLSEAFKSGWQQQGEKVLGVGQYGFGFFSSLLVADQVEVYTSSQFAPDTKYRWSIDCNTGDVSQHPVVEGSSGHGTIVSIVLREEYSHFLTSEYLIGEIRDFFLFLSLELYVAGARVNLPSRAQWARLLSDSRSHDAIVEEIKEAFDWDEDKKPAIVFACDEGILATAPDSPAPATKIYRHGVFLLETEIIPEPLNHIFCGVFNVDELNVRPDRTSYADDEVAHAFRKRLFGYISGAYEKLMKRGGEQAVEFFKNYREALIIGVMVHNELAHLRTSIPLTQVKGHSIVSSLATTWERFKSVIKSDRVLYTEDPVSDRKMIEYFAAQGDLVLFVKNHAEKGLAKHCARSSEIRLVSVSECYLSTQKREAVTHPQLERLFRNVPGCDAYEVVCVKDDDIRFPTRVMTHQDEKSEMLEMLGALASLVGMDDKKLQHMMKGDSVLLINLNHPAIITIAEGLENGASRAHLRNSAQALFLTALLIDGGDMNTSQHIALAESLQNLISAALQSKKQGTGLSRFFRK</sequence>
<evidence type="ECO:0000256" key="3">
    <source>
        <dbReference type="ARBA" id="ARBA00022840"/>
    </source>
</evidence>
<accession>A0A450V3F2</accession>
<dbReference type="PANTHER" id="PTHR11528">
    <property type="entry name" value="HEAT SHOCK PROTEIN 90 FAMILY MEMBER"/>
    <property type="match status" value="1"/>
</dbReference>
<feature type="binding site" evidence="5">
    <location>
        <begin position="86"/>
        <end position="87"/>
    </location>
    <ligand>
        <name>ATP</name>
        <dbReference type="ChEBI" id="CHEBI:30616"/>
    </ligand>
</feature>
<dbReference type="GO" id="GO:0140662">
    <property type="term" value="F:ATP-dependent protein folding chaperone"/>
    <property type="evidence" value="ECO:0007669"/>
    <property type="project" value="InterPro"/>
</dbReference>
<dbReference type="InterPro" id="IPR036890">
    <property type="entry name" value="HATPase_C_sf"/>
</dbReference>
<feature type="binding site" evidence="5">
    <location>
        <position position="71"/>
    </location>
    <ligand>
        <name>ATP</name>
        <dbReference type="ChEBI" id="CHEBI:30616"/>
    </ligand>
</feature>
<feature type="binding site" evidence="5">
    <location>
        <position position="31"/>
    </location>
    <ligand>
        <name>ATP</name>
        <dbReference type="ChEBI" id="CHEBI:30616"/>
    </ligand>
</feature>
<feature type="binding site" evidence="5">
    <location>
        <position position="66"/>
    </location>
    <ligand>
        <name>ATP</name>
        <dbReference type="ChEBI" id="CHEBI:30616"/>
    </ligand>
</feature>
<dbReference type="InterPro" id="IPR037196">
    <property type="entry name" value="HSP90_C"/>
</dbReference>
<dbReference type="Pfam" id="PF00183">
    <property type="entry name" value="HSP90"/>
    <property type="match status" value="1"/>
</dbReference>
<feature type="binding site" evidence="5">
    <location>
        <position position="27"/>
    </location>
    <ligand>
        <name>ATP</name>
        <dbReference type="ChEBI" id="CHEBI:30616"/>
    </ligand>
</feature>
<dbReference type="EMBL" id="CAADFJ010000158">
    <property type="protein sequence ID" value="VFK04041.1"/>
    <property type="molecule type" value="Genomic_DNA"/>
</dbReference>
<dbReference type="GO" id="GO:0051082">
    <property type="term" value="F:unfolded protein binding"/>
    <property type="evidence" value="ECO:0007669"/>
    <property type="project" value="InterPro"/>
</dbReference>
<evidence type="ECO:0000256" key="5">
    <source>
        <dbReference type="PIRSR" id="PIRSR002583-1"/>
    </source>
</evidence>
<dbReference type="PIRSF" id="PIRSF002583">
    <property type="entry name" value="Hsp90"/>
    <property type="match status" value="1"/>
</dbReference>
<evidence type="ECO:0000256" key="4">
    <source>
        <dbReference type="ARBA" id="ARBA00023186"/>
    </source>
</evidence>
<keyword evidence="4" id="KW-0143">Chaperone</keyword>
<feature type="binding site" evidence="5">
    <location>
        <position position="154"/>
    </location>
    <ligand>
        <name>ATP</name>
        <dbReference type="ChEBI" id="CHEBI:30616"/>
    </ligand>
</feature>
<name>A0A450V3F2_9GAMM</name>
<evidence type="ECO:0000256" key="2">
    <source>
        <dbReference type="ARBA" id="ARBA00022741"/>
    </source>
</evidence>
<dbReference type="SUPFAM" id="SSF55874">
    <property type="entry name" value="ATPase domain of HSP90 chaperone/DNA topoisomerase II/histidine kinase"/>
    <property type="match status" value="1"/>
</dbReference>
<dbReference type="AlphaFoldDB" id="A0A450V3F2"/>
<dbReference type="GO" id="GO:0005524">
    <property type="term" value="F:ATP binding"/>
    <property type="evidence" value="ECO:0007669"/>
    <property type="project" value="UniProtKB-KW"/>
</dbReference>
<organism evidence="8">
    <name type="scientific">Candidatus Kentrum eta</name>
    <dbReference type="NCBI Taxonomy" id="2126337"/>
    <lineage>
        <taxon>Bacteria</taxon>
        <taxon>Pseudomonadati</taxon>
        <taxon>Pseudomonadota</taxon>
        <taxon>Gammaproteobacteria</taxon>
        <taxon>Candidatus Kentrum</taxon>
    </lineage>
</organism>
<evidence type="ECO:0000259" key="6">
    <source>
        <dbReference type="SMART" id="SM00387"/>
    </source>
</evidence>
<dbReference type="Gene3D" id="3.30.565.10">
    <property type="entry name" value="Histidine kinase-like ATPase, C-terminal domain"/>
    <property type="match status" value="1"/>
</dbReference>